<keyword evidence="3" id="KW-1185">Reference proteome</keyword>
<evidence type="ECO:0000313" key="2">
    <source>
        <dbReference type="EMBL" id="MTI27229.1"/>
    </source>
</evidence>
<dbReference type="InterPro" id="IPR012674">
    <property type="entry name" value="Calycin"/>
</dbReference>
<comment type="caution">
    <text evidence="2">The sequence shown here is derived from an EMBL/GenBank/DDBJ whole genome shotgun (WGS) entry which is preliminary data.</text>
</comment>
<proteinExistence type="predicted"/>
<dbReference type="Gene3D" id="2.40.128.20">
    <property type="match status" value="1"/>
</dbReference>
<dbReference type="Pfam" id="PF08768">
    <property type="entry name" value="THAP4_heme-bd"/>
    <property type="match status" value="1"/>
</dbReference>
<reference evidence="2 3" key="1">
    <citation type="submission" date="2019-02" db="EMBL/GenBank/DDBJ databases">
        <authorList>
            <person name="Goldberg S.R."/>
            <person name="Haltli B.A."/>
            <person name="Correa H."/>
            <person name="Russell K.G."/>
        </authorList>
    </citation>
    <scope>NUCLEOTIDE SEQUENCE [LARGE SCALE GENOMIC DNA]</scope>
    <source>
        <strain evidence="2 3">JCM 16186</strain>
    </source>
</reference>
<evidence type="ECO:0000259" key="1">
    <source>
        <dbReference type="Pfam" id="PF08768"/>
    </source>
</evidence>
<dbReference type="EMBL" id="SMLW01000618">
    <property type="protein sequence ID" value="MTI27229.1"/>
    <property type="molecule type" value="Genomic_DNA"/>
</dbReference>
<dbReference type="InterPro" id="IPR045165">
    <property type="entry name" value="Nitrobindin"/>
</dbReference>
<dbReference type="PANTHER" id="PTHR15854">
    <property type="entry name" value="THAP4 PROTEIN"/>
    <property type="match status" value="1"/>
</dbReference>
<dbReference type="PANTHER" id="PTHR15854:SF4">
    <property type="entry name" value="PEROXYNITRITE ISOMERASE THAP4"/>
    <property type="match status" value="1"/>
</dbReference>
<accession>A0ABW9RVF9</accession>
<dbReference type="InterPro" id="IPR014878">
    <property type="entry name" value="THAP4-like_heme-bd"/>
</dbReference>
<evidence type="ECO:0000313" key="3">
    <source>
        <dbReference type="Proteomes" id="UP000798808"/>
    </source>
</evidence>
<dbReference type="RefSeq" id="WP_155174231.1">
    <property type="nucleotide sequence ID" value="NZ_BAAAFL010000012.1"/>
</dbReference>
<gene>
    <name evidence="2" type="ORF">E1163_19900</name>
</gene>
<name>A0ABW9RVF9_9BACT</name>
<organism evidence="2 3">
    <name type="scientific">Fulvivirga kasyanovii</name>
    <dbReference type="NCBI Taxonomy" id="396812"/>
    <lineage>
        <taxon>Bacteria</taxon>
        <taxon>Pseudomonadati</taxon>
        <taxon>Bacteroidota</taxon>
        <taxon>Cytophagia</taxon>
        <taxon>Cytophagales</taxon>
        <taxon>Fulvivirgaceae</taxon>
        <taxon>Fulvivirga</taxon>
    </lineage>
</organism>
<dbReference type="SUPFAM" id="SSF50814">
    <property type="entry name" value="Lipocalins"/>
    <property type="match status" value="1"/>
</dbReference>
<protein>
    <submittedName>
        <fullName evidence="2">FABP family protein</fullName>
    </submittedName>
</protein>
<sequence>MTHNHINHIISLLEGNWKGEGRGMFPTIPDFVYKEEIIFRGDPVRMLTHFEQKTWVRSEGERAFRAGHWESGFLYFDAELNGFLNSAQNSGRCELLKLESVQESKEGHELLFESQQIINDLRMMQSARVWRLNDVDKTFDYDMKMSTGKVQQITLHLQARLKKEV</sequence>
<dbReference type="Proteomes" id="UP000798808">
    <property type="component" value="Unassembled WGS sequence"/>
</dbReference>
<feature type="domain" description="THAP4-like heme-binding" evidence="1">
    <location>
        <begin position="10"/>
        <end position="163"/>
    </location>
</feature>